<sequence>MAPKACNKITLQYDTERSLITYPLPDSSLSRFAPLLKDPGYDAEEAYHIARCCWQSHGQSCGFLHDDHFTNEGLSARFQEEFDGLTGFDSTKSTHIDRR</sequence>
<comment type="caution">
    <text evidence="1">The sequence shown here is derived from an EMBL/GenBank/DDBJ whole genome shotgun (WGS) entry which is preliminary data.</text>
</comment>
<proteinExistence type="predicted"/>
<gene>
    <name evidence="1" type="ORF">RRF57_000501</name>
</gene>
<evidence type="ECO:0000313" key="2">
    <source>
        <dbReference type="Proteomes" id="UP001305414"/>
    </source>
</evidence>
<organism evidence="1 2">
    <name type="scientific">Xylaria bambusicola</name>
    <dbReference type="NCBI Taxonomy" id="326684"/>
    <lineage>
        <taxon>Eukaryota</taxon>
        <taxon>Fungi</taxon>
        <taxon>Dikarya</taxon>
        <taxon>Ascomycota</taxon>
        <taxon>Pezizomycotina</taxon>
        <taxon>Sordariomycetes</taxon>
        <taxon>Xylariomycetidae</taxon>
        <taxon>Xylariales</taxon>
        <taxon>Xylariaceae</taxon>
        <taxon>Xylaria</taxon>
    </lineage>
</organism>
<protein>
    <submittedName>
        <fullName evidence="1">Uncharacterized protein</fullName>
    </submittedName>
</protein>
<accession>A0AAN7YU81</accession>
<keyword evidence="2" id="KW-1185">Reference proteome</keyword>
<dbReference type="AlphaFoldDB" id="A0AAN7YU81"/>
<reference evidence="1 2" key="1">
    <citation type="submission" date="2023-10" db="EMBL/GenBank/DDBJ databases">
        <title>Draft genome sequence of Xylaria bambusicola isolate GMP-LS, the root and basal stem rot pathogen of sugarcane in Indonesia.</title>
        <authorList>
            <person name="Selvaraj P."/>
            <person name="Muralishankar V."/>
            <person name="Muruganantham S."/>
            <person name="Sp S."/>
            <person name="Haryani S."/>
            <person name="Lau K.J.X."/>
            <person name="Naqvi N.I."/>
        </authorList>
    </citation>
    <scope>NUCLEOTIDE SEQUENCE [LARGE SCALE GENOMIC DNA]</scope>
    <source>
        <strain evidence="1">GMP-LS</strain>
    </source>
</reference>
<name>A0AAN7YU81_9PEZI</name>
<dbReference type="Proteomes" id="UP001305414">
    <property type="component" value="Unassembled WGS sequence"/>
</dbReference>
<dbReference type="EMBL" id="JAWHQM010000001">
    <property type="protein sequence ID" value="KAK5624785.1"/>
    <property type="molecule type" value="Genomic_DNA"/>
</dbReference>
<evidence type="ECO:0000313" key="1">
    <source>
        <dbReference type="EMBL" id="KAK5624785.1"/>
    </source>
</evidence>